<evidence type="ECO:0000313" key="1">
    <source>
        <dbReference type="EMBL" id="DAD37582.1"/>
    </source>
</evidence>
<keyword evidence="2" id="KW-1185">Reference proteome</keyword>
<reference evidence="1 2" key="1">
    <citation type="journal article" date="2020" name="Mol. Biol. Evol.">
        <title>Distinct Expression and Methylation Patterns for Genes with Different Fates following a Single Whole-Genome Duplication in Flowering Plants.</title>
        <authorList>
            <person name="Shi T."/>
            <person name="Rahmani R.S."/>
            <person name="Gugger P.F."/>
            <person name="Wang M."/>
            <person name="Li H."/>
            <person name="Zhang Y."/>
            <person name="Li Z."/>
            <person name="Wang Q."/>
            <person name="Van de Peer Y."/>
            <person name="Marchal K."/>
            <person name="Chen J."/>
        </authorList>
    </citation>
    <scope>NUCLEOTIDE SEQUENCE [LARGE SCALE GENOMIC DNA]</scope>
    <source>
        <tissue evidence="1">Leaf</tissue>
    </source>
</reference>
<protein>
    <submittedName>
        <fullName evidence="1">Uncharacterized protein</fullName>
    </submittedName>
</protein>
<comment type="caution">
    <text evidence="1">The sequence shown here is derived from an EMBL/GenBank/DDBJ whole genome shotgun (WGS) entry which is preliminary data.</text>
</comment>
<dbReference type="EMBL" id="DUZY01000004">
    <property type="protein sequence ID" value="DAD37582.1"/>
    <property type="molecule type" value="Genomic_DNA"/>
</dbReference>
<dbReference type="AlphaFoldDB" id="A0A822YY35"/>
<accession>A0A822YY35</accession>
<evidence type="ECO:0000313" key="2">
    <source>
        <dbReference type="Proteomes" id="UP000607653"/>
    </source>
</evidence>
<name>A0A822YY35_NELNU</name>
<proteinExistence type="predicted"/>
<organism evidence="1 2">
    <name type="scientific">Nelumbo nucifera</name>
    <name type="common">Sacred lotus</name>
    <dbReference type="NCBI Taxonomy" id="4432"/>
    <lineage>
        <taxon>Eukaryota</taxon>
        <taxon>Viridiplantae</taxon>
        <taxon>Streptophyta</taxon>
        <taxon>Embryophyta</taxon>
        <taxon>Tracheophyta</taxon>
        <taxon>Spermatophyta</taxon>
        <taxon>Magnoliopsida</taxon>
        <taxon>Proteales</taxon>
        <taxon>Nelumbonaceae</taxon>
        <taxon>Nelumbo</taxon>
    </lineage>
</organism>
<gene>
    <name evidence="1" type="ORF">HUJ06_008223</name>
</gene>
<sequence length="44" mass="4881">MLSKNFNSPSKNCRNQYSVLKQSTDTNVNSILSTLEYGGSRNLA</sequence>
<dbReference type="Proteomes" id="UP000607653">
    <property type="component" value="Unassembled WGS sequence"/>
</dbReference>